<dbReference type="Pfam" id="PF01575">
    <property type="entry name" value="MaoC_dehydratas"/>
    <property type="match status" value="1"/>
</dbReference>
<dbReference type="PANTHER" id="PTHR42993">
    <property type="entry name" value="MAOC-LIKE DEHYDRATASE DOMAIN-CONTAINING PROTEIN"/>
    <property type="match status" value="1"/>
</dbReference>
<dbReference type="InterPro" id="IPR029069">
    <property type="entry name" value="HotDog_dom_sf"/>
</dbReference>
<reference evidence="2" key="1">
    <citation type="submission" date="2022-04" db="EMBL/GenBank/DDBJ databases">
        <title>Lysobacter sp. CAU 1642 isolated from sea sand.</title>
        <authorList>
            <person name="Kim W."/>
        </authorList>
    </citation>
    <scope>NUCLEOTIDE SEQUENCE</scope>
    <source>
        <strain evidence="2">CAU 1642</strain>
    </source>
</reference>
<dbReference type="Gene3D" id="3.10.129.10">
    <property type="entry name" value="Hotdog Thioesterase"/>
    <property type="match status" value="1"/>
</dbReference>
<dbReference type="SUPFAM" id="SSF54637">
    <property type="entry name" value="Thioesterase/thiol ester dehydrase-isomerase"/>
    <property type="match status" value="1"/>
</dbReference>
<dbReference type="CDD" id="cd03450">
    <property type="entry name" value="NodN"/>
    <property type="match status" value="1"/>
</dbReference>
<organism evidence="2 3">
    <name type="scientific">Pseudomarimonas salicorniae</name>
    <dbReference type="NCBI Taxonomy" id="2933270"/>
    <lineage>
        <taxon>Bacteria</taxon>
        <taxon>Pseudomonadati</taxon>
        <taxon>Pseudomonadota</taxon>
        <taxon>Gammaproteobacteria</taxon>
        <taxon>Lysobacterales</taxon>
        <taxon>Lysobacteraceae</taxon>
        <taxon>Pseudomarimonas</taxon>
    </lineage>
</organism>
<gene>
    <name evidence="2" type="ORF">M0G41_04890</name>
</gene>
<dbReference type="InterPro" id="IPR039375">
    <property type="entry name" value="NodN-like"/>
</dbReference>
<dbReference type="EMBL" id="JALNMH010000003">
    <property type="protein sequence ID" value="MCK7593005.1"/>
    <property type="molecule type" value="Genomic_DNA"/>
</dbReference>
<dbReference type="Proteomes" id="UP001431449">
    <property type="component" value="Unassembled WGS sequence"/>
</dbReference>
<accession>A0ABT0GEN2</accession>
<dbReference type="PANTHER" id="PTHR42993:SF1">
    <property type="entry name" value="MAOC-LIKE DEHYDRATASE DOMAIN-CONTAINING PROTEIN"/>
    <property type="match status" value="1"/>
</dbReference>
<name>A0ABT0GEN2_9GAMM</name>
<feature type="domain" description="MaoC-like" evidence="1">
    <location>
        <begin position="17"/>
        <end position="129"/>
    </location>
</feature>
<keyword evidence="3" id="KW-1185">Reference proteome</keyword>
<dbReference type="InterPro" id="IPR002539">
    <property type="entry name" value="MaoC-like_dom"/>
</dbReference>
<evidence type="ECO:0000313" key="2">
    <source>
        <dbReference type="EMBL" id="MCK7593005.1"/>
    </source>
</evidence>
<proteinExistence type="predicted"/>
<evidence type="ECO:0000259" key="1">
    <source>
        <dbReference type="Pfam" id="PF01575"/>
    </source>
</evidence>
<protein>
    <submittedName>
        <fullName evidence="2">MaoC family dehydratase</fullName>
    </submittedName>
</protein>
<comment type="caution">
    <text evidence="2">The sequence shown here is derived from an EMBL/GenBank/DDBJ whole genome shotgun (WGS) entry which is preliminary data.</text>
</comment>
<evidence type="ECO:0000313" key="3">
    <source>
        <dbReference type="Proteomes" id="UP001431449"/>
    </source>
</evidence>
<sequence>MAEDRRRVIPLDRLADELGREVACSDWLLVDQPRVDAFADCTEDHQWIHLDADRARRETPFGGTIAHGLLTLSLLPGLMDRCLRIDGAAMTINYGLDRVRFPAPLPAGSRVRARLQLDSLDQIEQGVQARWQVSVERDGSERPVCVALMLARYLRAPSS</sequence>
<dbReference type="RefSeq" id="WP_248205870.1">
    <property type="nucleotide sequence ID" value="NZ_JALNMH010000003.1"/>
</dbReference>